<evidence type="ECO:0000256" key="1">
    <source>
        <dbReference type="SAM" id="MobiDB-lite"/>
    </source>
</evidence>
<protein>
    <submittedName>
        <fullName evidence="2">Uncharacterized protein</fullName>
    </submittedName>
</protein>
<reference evidence="2 3" key="1">
    <citation type="submission" date="2015-07" db="EMBL/GenBank/DDBJ databases">
        <title>Genome sequence of Leptolinea tardivitalis DSM 16556.</title>
        <authorList>
            <person name="Hemp J."/>
            <person name="Ward L.M."/>
            <person name="Pace L.A."/>
            <person name="Fischer W.W."/>
        </authorList>
    </citation>
    <scope>NUCLEOTIDE SEQUENCE [LARGE SCALE GENOMIC DNA]</scope>
    <source>
        <strain evidence="2 3">YMTK-2</strain>
    </source>
</reference>
<gene>
    <name evidence="2" type="ORF">ADM99_02500</name>
</gene>
<name>A0A0P6X2C0_9CHLR</name>
<evidence type="ECO:0000313" key="3">
    <source>
        <dbReference type="Proteomes" id="UP000050430"/>
    </source>
</evidence>
<evidence type="ECO:0000313" key="2">
    <source>
        <dbReference type="EMBL" id="KPL73713.1"/>
    </source>
</evidence>
<accession>A0A0P6X2C0</accession>
<feature type="region of interest" description="Disordered" evidence="1">
    <location>
        <begin position="22"/>
        <end position="59"/>
    </location>
</feature>
<dbReference type="Proteomes" id="UP000050430">
    <property type="component" value="Unassembled WGS sequence"/>
</dbReference>
<sequence>MPEPKFERRAVLDPAVADLLSGMERRKAETQLPRQQREKKAKERAKITSRREQRATYDLPPQLRQRIKDLADRERLPASQLVSLALIRFLNDLESGVVDVDAMKQPSRSPRYDWNLNFPENLMPGLVIPRMITKNGKKHP</sequence>
<organism evidence="2 3">
    <name type="scientific">Leptolinea tardivitalis</name>
    <dbReference type="NCBI Taxonomy" id="229920"/>
    <lineage>
        <taxon>Bacteria</taxon>
        <taxon>Bacillati</taxon>
        <taxon>Chloroflexota</taxon>
        <taxon>Anaerolineae</taxon>
        <taxon>Anaerolineales</taxon>
        <taxon>Anaerolineaceae</taxon>
        <taxon>Leptolinea</taxon>
    </lineage>
</organism>
<dbReference type="RefSeq" id="WP_062423135.1">
    <property type="nucleotide sequence ID" value="NZ_BBYA01000013.1"/>
</dbReference>
<dbReference type="OrthoDB" id="172590at2"/>
<comment type="caution">
    <text evidence="2">The sequence shown here is derived from an EMBL/GenBank/DDBJ whole genome shotgun (WGS) entry which is preliminary data.</text>
</comment>
<keyword evidence="3" id="KW-1185">Reference proteome</keyword>
<dbReference type="AlphaFoldDB" id="A0A0P6X2C0"/>
<proteinExistence type="predicted"/>
<dbReference type="EMBL" id="LGCK01000005">
    <property type="protein sequence ID" value="KPL73713.1"/>
    <property type="molecule type" value="Genomic_DNA"/>
</dbReference>
<feature type="compositionally biased region" description="Basic and acidic residues" evidence="1">
    <location>
        <begin position="23"/>
        <end position="55"/>
    </location>
</feature>